<dbReference type="RefSeq" id="WP_209654967.1">
    <property type="nucleotide sequence ID" value="NZ_JAGJCB010000007.1"/>
</dbReference>
<reference evidence="2 3" key="1">
    <citation type="submission" date="2021-04" db="EMBL/GenBank/DDBJ databases">
        <title>Mariniflexile gromovii gen. nov., sp. nov., a gliding bacterium isolated from the sea urchin Strongylocentrotus intermedius.</title>
        <authorList>
            <person name="Ko S."/>
            <person name="Le V."/>
            <person name="Ahn C.-Y."/>
            <person name="Oh H.-M."/>
        </authorList>
    </citation>
    <scope>NUCLEOTIDE SEQUENCE [LARGE SCALE GENOMIC DNA]</scope>
    <source>
        <strain evidence="2 3">KCTC 12570</strain>
    </source>
</reference>
<dbReference type="InterPro" id="IPR011059">
    <property type="entry name" value="Metal-dep_hydrolase_composite"/>
</dbReference>
<organism evidence="2 3">
    <name type="scientific">Mariniflexile gromovii</name>
    <dbReference type="NCBI Taxonomy" id="362523"/>
    <lineage>
        <taxon>Bacteria</taxon>
        <taxon>Pseudomonadati</taxon>
        <taxon>Bacteroidota</taxon>
        <taxon>Flavobacteriia</taxon>
        <taxon>Flavobacteriales</taxon>
        <taxon>Flavobacteriaceae</taxon>
        <taxon>Mariniflexile</taxon>
    </lineage>
</organism>
<keyword evidence="3" id="KW-1185">Reference proteome</keyword>
<proteinExistence type="predicted"/>
<dbReference type="EMBL" id="JAGJCB010000007">
    <property type="protein sequence ID" value="MBP0904069.1"/>
    <property type="molecule type" value="Genomic_DNA"/>
</dbReference>
<dbReference type="PANTHER" id="PTHR43794:SF5">
    <property type="entry name" value="CHLOROHYDROLASE FAMILY PROTEIN"/>
    <property type="match status" value="1"/>
</dbReference>
<evidence type="ECO:0000259" key="1">
    <source>
        <dbReference type="Pfam" id="PF01979"/>
    </source>
</evidence>
<dbReference type="InterPro" id="IPR050287">
    <property type="entry name" value="MTA/SAH_deaminase"/>
</dbReference>
<evidence type="ECO:0000313" key="2">
    <source>
        <dbReference type="EMBL" id="MBP0904069.1"/>
    </source>
</evidence>
<dbReference type="InterPro" id="IPR032466">
    <property type="entry name" value="Metal_Hydrolase"/>
</dbReference>
<accession>A0ABS4BTZ4</accession>
<dbReference type="NCBIfam" id="NF006056">
    <property type="entry name" value="PRK08204.1"/>
    <property type="match status" value="1"/>
</dbReference>
<dbReference type="SUPFAM" id="SSF51556">
    <property type="entry name" value="Metallo-dependent hydrolases"/>
    <property type="match status" value="1"/>
</dbReference>
<dbReference type="InterPro" id="IPR006680">
    <property type="entry name" value="Amidohydro-rel"/>
</dbReference>
<dbReference type="Gene3D" id="2.30.40.10">
    <property type="entry name" value="Urease, subunit C, domain 1"/>
    <property type="match status" value="1"/>
</dbReference>
<sequence length="447" mass="49299">MKSKYILIKGGTMVSFNNDQLVQGEFDILIKNDRILEINKCIVPSVECNIIDAHRKIVLPGFVDTHRHLWESPFKGMASNWTLMEYLNNMLGEIAPTLSAEDVYIANLLGAIEAINSGITTVFDWSHIMNTPEHTEAAIKGLKDSKIRAKFGYGTPGTSVWEWFYESQLRHPLKAKDLRKNHFNSSNNLVTMALAIRGPEYSSMEATKHDILLGRELDLQISMHIGGGTFGPKYNGIKKLYAENLLGNDLNFAHANTISKNDFKLLADHGSSISVTPEVELQMGLGLPVTGKALKFGIPVGLGVDVVCATSGSMFDQMKAALQTERAIQNEFLYQKSQMPETLAVKDMEVLKMATIGGAKVLGLDDKIGSLEVGKQADIIIISPNTISTLPFENHVSMLVLYAKDHDVDTVMVAGNILKKDGKLVREDIGGLLKGAHEMKERFVANR</sequence>
<name>A0ABS4BTZ4_9FLAO</name>
<gene>
    <name evidence="2" type="ORF">J8H85_09530</name>
</gene>
<feature type="domain" description="Amidohydrolase-related" evidence="1">
    <location>
        <begin position="57"/>
        <end position="417"/>
    </location>
</feature>
<dbReference type="Proteomes" id="UP000670776">
    <property type="component" value="Unassembled WGS sequence"/>
</dbReference>
<dbReference type="Pfam" id="PF01979">
    <property type="entry name" value="Amidohydro_1"/>
    <property type="match status" value="1"/>
</dbReference>
<dbReference type="Gene3D" id="3.20.20.140">
    <property type="entry name" value="Metal-dependent hydrolases"/>
    <property type="match status" value="1"/>
</dbReference>
<protein>
    <submittedName>
        <fullName evidence="2">Amidohydrolase family protein</fullName>
    </submittedName>
</protein>
<dbReference type="SUPFAM" id="SSF51338">
    <property type="entry name" value="Composite domain of metallo-dependent hydrolases"/>
    <property type="match status" value="1"/>
</dbReference>
<dbReference type="PANTHER" id="PTHR43794">
    <property type="entry name" value="AMINOHYDROLASE SSNA-RELATED"/>
    <property type="match status" value="1"/>
</dbReference>
<comment type="caution">
    <text evidence="2">The sequence shown here is derived from an EMBL/GenBank/DDBJ whole genome shotgun (WGS) entry which is preliminary data.</text>
</comment>
<evidence type="ECO:0000313" key="3">
    <source>
        <dbReference type="Proteomes" id="UP000670776"/>
    </source>
</evidence>